<evidence type="ECO:0000256" key="4">
    <source>
        <dbReference type="ARBA" id="ARBA00023027"/>
    </source>
</evidence>
<dbReference type="CDD" id="cd07123">
    <property type="entry name" value="ALDH_F4-17_P5CDH"/>
    <property type="match status" value="1"/>
</dbReference>
<evidence type="ECO:0000313" key="11">
    <source>
        <dbReference type="Proteomes" id="UP000887567"/>
    </source>
</evidence>
<dbReference type="InterPro" id="IPR050485">
    <property type="entry name" value="Proline_metab_enzyme"/>
</dbReference>
<dbReference type="InterPro" id="IPR016163">
    <property type="entry name" value="Ald_DH_C"/>
</dbReference>
<dbReference type="GO" id="GO:0005759">
    <property type="term" value="C:mitochondrial matrix"/>
    <property type="evidence" value="ECO:0007669"/>
    <property type="project" value="TreeGrafter"/>
</dbReference>
<sequence>MLSIRSKAAQQLFRVAGARTLTMPPNEPATNIDGENRTKLLEAIKKLESETLEVPVISGGERIFTGDCGYQSIPYDHAKKITKYHKADEALIRQTIEKSMAARKAWERTSFEERCTIFDKVLDLMCGKYRYDLLASTMVGQGKTAYEADIDVIMELVDFYRFDVYNGRKLMEGPELHQPPGIKNTLYYRGMEGFVAAVAPFNFSAIAGNLAGTPAIMGNVVLFKPASTAIHSSYMVMKIFEEAGLPAGVLNFVPSSGPVFGNGITSSPDLAAVNFTGSVGTFKNIWQNVANNLDVYKTYPRLIGECGGKNYHFIHSSADVNRVVHCTMRAAFGYQGQKCSACSRMYVPESLWPQIKEGLIEEHKKIKMGSPADIENTFVTAVIDEKSFDNIKSYIDFCNNSSEITVLAGGKCDKSVGYYVEPTIVQTTNPLNKMMKEEIFGPVVSIYVYPDAKCKETIELCDQTNEFGLTGAIFAEDKDFIAEASDMLRDSAGNFYINDKCTGSIVQQQPFGGARMSGTNDKAGGLMYLLRWTSALVVKETSGDPGPWQYPHMN</sequence>
<dbReference type="InterPro" id="IPR016160">
    <property type="entry name" value="Ald_DH_CS_CYS"/>
</dbReference>
<protein>
    <recommendedName>
        <fullName evidence="7 8">Multifunctional fusion protein</fullName>
    </recommendedName>
    <domain>
        <recommendedName>
            <fullName evidence="8">Delta-1-pyrroline-5-carboxylate dehydrogenase</fullName>
            <shortName evidence="8">P5C dehydrogenase</shortName>
        </recommendedName>
        <alternativeName>
            <fullName evidence="7">L-glutamate gamma-semialdehyde dehydrogenase</fullName>
        </alternativeName>
    </domain>
    <domain>
        <recommendedName>
            <fullName evidence="7">L-glutamate gamma-semialdehyde dehydrogenase</fullName>
            <ecNumber evidence="7">1.2.1.88</ecNumber>
        </recommendedName>
    </domain>
</protein>
<dbReference type="NCBIfam" id="TIGR01236">
    <property type="entry name" value="D1pyr5carbox1"/>
    <property type="match status" value="1"/>
</dbReference>
<dbReference type="Proteomes" id="UP000887567">
    <property type="component" value="Unplaced"/>
</dbReference>
<evidence type="ECO:0000256" key="2">
    <source>
        <dbReference type="ARBA" id="ARBA00009986"/>
    </source>
</evidence>
<dbReference type="OrthoDB" id="5322683at2759"/>
<dbReference type="InterPro" id="IPR016162">
    <property type="entry name" value="Ald_DH_N"/>
</dbReference>
<dbReference type="SUPFAM" id="SSF53720">
    <property type="entry name" value="ALDH-like"/>
    <property type="match status" value="1"/>
</dbReference>
<keyword evidence="3 7" id="KW-0560">Oxidoreductase</keyword>
<evidence type="ECO:0000256" key="3">
    <source>
        <dbReference type="ARBA" id="ARBA00023002"/>
    </source>
</evidence>
<comment type="pathway">
    <text evidence="1 7">Amino-acid degradation; L-proline degradation into L-glutamate; L-glutamate from L-proline: step 2/2.</text>
</comment>
<dbReference type="RefSeq" id="XP_020916930.1">
    <property type="nucleotide sequence ID" value="XM_021061271.1"/>
</dbReference>
<accession>A0A913YAU2</accession>
<dbReference type="Pfam" id="PF00171">
    <property type="entry name" value="Aldedh"/>
    <property type="match status" value="1"/>
</dbReference>
<evidence type="ECO:0000259" key="9">
    <source>
        <dbReference type="Pfam" id="PF00171"/>
    </source>
</evidence>
<dbReference type="PANTHER" id="PTHR42862:SF1">
    <property type="entry name" value="DELTA-1-PYRROLINE-5-CARBOXYLATE DEHYDROGENASE 2, ISOFORM A-RELATED"/>
    <property type="match status" value="1"/>
</dbReference>
<proteinExistence type="inferred from homology"/>
<comment type="similarity">
    <text evidence="2 7">Belongs to the aldehyde dehydrogenase family.</text>
</comment>
<evidence type="ECO:0000256" key="5">
    <source>
        <dbReference type="ARBA" id="ARBA00023062"/>
    </source>
</evidence>
<dbReference type="PROSITE" id="PS00070">
    <property type="entry name" value="ALDEHYDE_DEHYDR_CYS"/>
    <property type="match status" value="1"/>
</dbReference>
<name>A0A913YAU2_EXADI</name>
<evidence type="ECO:0000256" key="1">
    <source>
        <dbReference type="ARBA" id="ARBA00004786"/>
    </source>
</evidence>
<dbReference type="PANTHER" id="PTHR42862">
    <property type="entry name" value="DELTA-1-PYRROLINE-5-CARBOXYLATE DEHYDROGENASE 1, ISOFORM A-RELATED"/>
    <property type="match status" value="1"/>
</dbReference>
<evidence type="ECO:0000256" key="6">
    <source>
        <dbReference type="ARBA" id="ARBA00048142"/>
    </source>
</evidence>
<evidence type="ECO:0000256" key="8">
    <source>
        <dbReference type="RuleBase" id="RU366030"/>
    </source>
</evidence>
<evidence type="ECO:0000256" key="7">
    <source>
        <dbReference type="RuleBase" id="RU366016"/>
    </source>
</evidence>
<dbReference type="InterPro" id="IPR005931">
    <property type="entry name" value="P5CDH/ALDH4A1"/>
</dbReference>
<dbReference type="OMA" id="FAGIHFT"/>
<comment type="catalytic activity">
    <reaction evidence="6 7">
        <text>L-glutamate 5-semialdehyde + NAD(+) + H2O = L-glutamate + NADH + 2 H(+)</text>
        <dbReference type="Rhea" id="RHEA:30235"/>
        <dbReference type="ChEBI" id="CHEBI:15377"/>
        <dbReference type="ChEBI" id="CHEBI:15378"/>
        <dbReference type="ChEBI" id="CHEBI:29985"/>
        <dbReference type="ChEBI" id="CHEBI:57540"/>
        <dbReference type="ChEBI" id="CHEBI:57945"/>
        <dbReference type="ChEBI" id="CHEBI:58066"/>
        <dbReference type="EC" id="1.2.1.88"/>
    </reaction>
</comment>
<feature type="domain" description="Aldehyde dehydrogenase" evidence="9">
    <location>
        <begin position="74"/>
        <end position="533"/>
    </location>
</feature>
<dbReference type="Gene3D" id="3.40.605.10">
    <property type="entry name" value="Aldehyde Dehydrogenase, Chain A, domain 1"/>
    <property type="match status" value="1"/>
</dbReference>
<evidence type="ECO:0000313" key="10">
    <source>
        <dbReference type="EnsemblMetazoa" id="XP_020916930.1"/>
    </source>
</evidence>
<dbReference type="EC" id="1.2.1.88" evidence="7"/>
<keyword evidence="4 7" id="KW-0520">NAD</keyword>
<dbReference type="FunFam" id="3.40.309.10:FF:000005">
    <property type="entry name" value="1-pyrroline-5-carboxylate dehydrogenase 1"/>
    <property type="match status" value="1"/>
</dbReference>
<organism evidence="10 11">
    <name type="scientific">Exaiptasia diaphana</name>
    <name type="common">Tropical sea anemone</name>
    <name type="synonym">Aiptasia pulchella</name>
    <dbReference type="NCBI Taxonomy" id="2652724"/>
    <lineage>
        <taxon>Eukaryota</taxon>
        <taxon>Metazoa</taxon>
        <taxon>Cnidaria</taxon>
        <taxon>Anthozoa</taxon>
        <taxon>Hexacorallia</taxon>
        <taxon>Actiniaria</taxon>
        <taxon>Aiptasiidae</taxon>
        <taxon>Exaiptasia</taxon>
    </lineage>
</organism>
<dbReference type="InterPro" id="IPR015590">
    <property type="entry name" value="Aldehyde_DH_dom"/>
</dbReference>
<dbReference type="AlphaFoldDB" id="A0A913YAU2"/>
<dbReference type="GO" id="GO:0003842">
    <property type="term" value="F:L-glutamate gamma-semialdehyde dehydrogenase activity"/>
    <property type="evidence" value="ECO:0007669"/>
    <property type="project" value="UniProtKB-UniRule"/>
</dbReference>
<dbReference type="Gene3D" id="3.40.309.10">
    <property type="entry name" value="Aldehyde Dehydrogenase, Chain A, domain 2"/>
    <property type="match status" value="1"/>
</dbReference>
<dbReference type="FunFam" id="3.40.605.10:FF:000006">
    <property type="entry name" value="1-pyrroline-5-carboxylate dehydrogenase"/>
    <property type="match status" value="1"/>
</dbReference>
<keyword evidence="5 7" id="KW-0642">Proline metabolism</keyword>
<reference evidence="10" key="1">
    <citation type="submission" date="2022-11" db="UniProtKB">
        <authorList>
            <consortium name="EnsemblMetazoa"/>
        </authorList>
    </citation>
    <scope>IDENTIFICATION</scope>
</reference>
<dbReference type="EnsemblMetazoa" id="XM_021061271.1">
    <property type="protein sequence ID" value="XP_020916930.1"/>
    <property type="gene ID" value="LOC110254298"/>
</dbReference>
<dbReference type="InterPro" id="IPR016161">
    <property type="entry name" value="Ald_DH/histidinol_DH"/>
</dbReference>
<dbReference type="GeneID" id="110254298"/>
<dbReference type="GO" id="GO:0010133">
    <property type="term" value="P:L-proline catabolic process to L-glutamate"/>
    <property type="evidence" value="ECO:0007669"/>
    <property type="project" value="UniProtKB-UniRule"/>
</dbReference>
<keyword evidence="11" id="KW-1185">Reference proteome</keyword>
<dbReference type="KEGG" id="epa:110254298"/>